<dbReference type="Gene3D" id="3.40.1410.10">
    <property type="entry name" value="Chorismate lyase-like"/>
    <property type="match status" value="1"/>
</dbReference>
<dbReference type="AlphaFoldDB" id="A0AAJ2LUM3"/>
<dbReference type="GO" id="GO:0003677">
    <property type="term" value="F:DNA binding"/>
    <property type="evidence" value="ECO:0007669"/>
    <property type="project" value="InterPro"/>
</dbReference>
<dbReference type="InterPro" id="IPR011663">
    <property type="entry name" value="UTRA"/>
</dbReference>
<name>A0AAJ2LUM3_9MICO</name>
<gene>
    <name evidence="2" type="ORF">KZC50_01515</name>
</gene>
<evidence type="ECO:0000313" key="2">
    <source>
        <dbReference type="EMBL" id="MDS0244285.1"/>
    </source>
</evidence>
<feature type="domain" description="UbiC transcription regulator-associated" evidence="1">
    <location>
        <begin position="13"/>
        <end position="75"/>
    </location>
</feature>
<dbReference type="Pfam" id="PF07702">
    <property type="entry name" value="UTRA"/>
    <property type="match status" value="1"/>
</dbReference>
<reference evidence="2 3" key="1">
    <citation type="submission" date="2021-06" db="EMBL/GenBank/DDBJ databases">
        <title>Genome-based taxonomic framework of Microbacterium strains isolated from marine environment, the description of four new species and reclassification of four preexisting species.</title>
        <authorList>
            <person name="Lee S.D."/>
            <person name="Kim S.-M."/>
            <person name="Byeon Y.-S."/>
            <person name="Yang H.L."/>
            <person name="Kim I.S."/>
        </authorList>
    </citation>
    <scope>NUCLEOTIDE SEQUENCE [LARGE SCALE GENOMIC DNA]</scope>
    <source>
        <strain evidence="2 3">KACC 20514</strain>
    </source>
</reference>
<proteinExistence type="predicted"/>
<dbReference type="SUPFAM" id="SSF64288">
    <property type="entry name" value="Chorismate lyase-like"/>
    <property type="match status" value="1"/>
</dbReference>
<protein>
    <submittedName>
        <fullName evidence="2">UTRA domain-containing protein</fullName>
    </submittedName>
</protein>
<sequence>MPGRLERVGAAAAHYRVVIEKAQQLVSSEPVSDDDADLLGVPRRSPALVVRRQGSDRKGRLVEFAVSVYRGDRYDYRFAISR</sequence>
<dbReference type="Proteomes" id="UP001183582">
    <property type="component" value="Unassembled WGS sequence"/>
</dbReference>
<comment type="caution">
    <text evidence="2">The sequence shown here is derived from an EMBL/GenBank/DDBJ whole genome shotgun (WGS) entry which is preliminary data.</text>
</comment>
<dbReference type="GO" id="GO:0006355">
    <property type="term" value="P:regulation of DNA-templated transcription"/>
    <property type="evidence" value="ECO:0007669"/>
    <property type="project" value="InterPro"/>
</dbReference>
<accession>A0AAJ2LUM3</accession>
<evidence type="ECO:0000259" key="1">
    <source>
        <dbReference type="Pfam" id="PF07702"/>
    </source>
</evidence>
<evidence type="ECO:0000313" key="3">
    <source>
        <dbReference type="Proteomes" id="UP001183582"/>
    </source>
</evidence>
<dbReference type="InterPro" id="IPR028978">
    <property type="entry name" value="Chorismate_lyase_/UTRA_dom_sf"/>
</dbReference>
<organism evidence="2 3">
    <name type="scientific">Microbacterium aurantiacum</name>
    <dbReference type="NCBI Taxonomy" id="162393"/>
    <lineage>
        <taxon>Bacteria</taxon>
        <taxon>Bacillati</taxon>
        <taxon>Actinomycetota</taxon>
        <taxon>Actinomycetes</taxon>
        <taxon>Micrococcales</taxon>
        <taxon>Microbacteriaceae</taxon>
        <taxon>Microbacterium</taxon>
    </lineage>
</organism>
<dbReference type="EMBL" id="JAHWXH010000001">
    <property type="protein sequence ID" value="MDS0244285.1"/>
    <property type="molecule type" value="Genomic_DNA"/>
</dbReference>